<name>A0A1B0APY9_9MUSC</name>
<dbReference type="EMBL" id="JXJN01001611">
    <property type="status" value="NOT_ANNOTATED_CDS"/>
    <property type="molecule type" value="Genomic_DNA"/>
</dbReference>
<protein>
    <submittedName>
        <fullName evidence="1">Uncharacterized protein</fullName>
    </submittedName>
</protein>
<sequence>MRICTIQISRKELQRFYLEGLLHVLVEAGRDRSSNKKSHPDPTEIVHGLKIGVKINLNNRDSVRRRQFVNTLTVIVEIWTPVTIGVGKSKWDGKGSMSNINE</sequence>
<evidence type="ECO:0000313" key="1">
    <source>
        <dbReference type="EnsemblMetazoa" id="GPPI004327-PA"/>
    </source>
</evidence>
<reference evidence="1" key="2">
    <citation type="submission" date="2020-05" db="UniProtKB">
        <authorList>
            <consortium name="EnsemblMetazoa"/>
        </authorList>
    </citation>
    <scope>IDENTIFICATION</scope>
    <source>
        <strain evidence="1">IAEA</strain>
    </source>
</reference>
<evidence type="ECO:0000313" key="2">
    <source>
        <dbReference type="Proteomes" id="UP000092460"/>
    </source>
</evidence>
<proteinExistence type="predicted"/>
<accession>A0A1B0APY9</accession>
<organism evidence="1 2">
    <name type="scientific">Glossina palpalis gambiensis</name>
    <dbReference type="NCBI Taxonomy" id="67801"/>
    <lineage>
        <taxon>Eukaryota</taxon>
        <taxon>Metazoa</taxon>
        <taxon>Ecdysozoa</taxon>
        <taxon>Arthropoda</taxon>
        <taxon>Hexapoda</taxon>
        <taxon>Insecta</taxon>
        <taxon>Pterygota</taxon>
        <taxon>Neoptera</taxon>
        <taxon>Endopterygota</taxon>
        <taxon>Diptera</taxon>
        <taxon>Brachycera</taxon>
        <taxon>Muscomorpha</taxon>
        <taxon>Hippoboscoidea</taxon>
        <taxon>Glossinidae</taxon>
        <taxon>Glossina</taxon>
    </lineage>
</organism>
<dbReference type="VEuPathDB" id="VectorBase:GPPI004327"/>
<dbReference type="Proteomes" id="UP000092460">
    <property type="component" value="Unassembled WGS sequence"/>
</dbReference>
<dbReference type="EnsemblMetazoa" id="GPPI004327-RA">
    <property type="protein sequence ID" value="GPPI004327-PA"/>
    <property type="gene ID" value="GPPI004327"/>
</dbReference>
<dbReference type="AlphaFoldDB" id="A0A1B0APY9"/>
<keyword evidence="2" id="KW-1185">Reference proteome</keyword>
<reference evidence="2" key="1">
    <citation type="submission" date="2015-01" db="EMBL/GenBank/DDBJ databases">
        <authorList>
            <person name="Aksoy S."/>
            <person name="Warren W."/>
            <person name="Wilson R.K."/>
        </authorList>
    </citation>
    <scope>NUCLEOTIDE SEQUENCE [LARGE SCALE GENOMIC DNA]</scope>
    <source>
        <strain evidence="2">IAEA</strain>
    </source>
</reference>